<dbReference type="EMBL" id="CAUH01000133">
    <property type="protein sequence ID" value="CCU74258.1"/>
    <property type="molecule type" value="Genomic_DNA"/>
</dbReference>
<dbReference type="InParanoid" id="N1J8Z2"/>
<evidence type="ECO:0000256" key="2">
    <source>
        <dbReference type="ARBA" id="ARBA00022801"/>
    </source>
</evidence>
<keyword evidence="3" id="KW-0732">Signal</keyword>
<dbReference type="GO" id="GO:0016787">
    <property type="term" value="F:hydrolase activity"/>
    <property type="evidence" value="ECO:0007669"/>
    <property type="project" value="UniProtKB-KW"/>
</dbReference>
<proteinExistence type="predicted"/>
<feature type="chain" id="PRO_5004107540" evidence="3">
    <location>
        <begin position="22"/>
        <end position="127"/>
    </location>
</feature>
<comment type="caution">
    <text evidence="4">The sequence shown here is derived from an EMBL/GenBank/DDBJ whole genome shotgun (WGS) entry which is preliminary data.</text>
</comment>
<evidence type="ECO:0000256" key="1">
    <source>
        <dbReference type="ARBA" id="ARBA00022722"/>
    </source>
</evidence>
<keyword evidence="1" id="KW-0540">Nuclease</keyword>
<evidence type="ECO:0000313" key="4">
    <source>
        <dbReference type="EMBL" id="CCU74258.1"/>
    </source>
</evidence>
<keyword evidence="5" id="KW-1185">Reference proteome</keyword>
<dbReference type="InterPro" id="IPR016191">
    <property type="entry name" value="Ribonuclease/ribotoxin"/>
</dbReference>
<dbReference type="GO" id="GO:0003723">
    <property type="term" value="F:RNA binding"/>
    <property type="evidence" value="ECO:0007669"/>
    <property type="project" value="InterPro"/>
</dbReference>
<accession>N1J8Z2</accession>
<dbReference type="HOGENOM" id="CLU_160813_0_0_1"/>
<feature type="signal peptide" evidence="3">
    <location>
        <begin position="1"/>
        <end position="21"/>
    </location>
</feature>
<dbReference type="SMR" id="N1J8Z2"/>
<reference evidence="4 5" key="1">
    <citation type="journal article" date="2010" name="Science">
        <title>Genome expansion and gene loss in powdery mildew fungi reveal tradeoffs in extreme parasitism.</title>
        <authorList>
            <person name="Spanu P.D."/>
            <person name="Abbott J.C."/>
            <person name="Amselem J."/>
            <person name="Burgis T.A."/>
            <person name="Soanes D.M."/>
            <person name="Stueber K."/>
            <person name="Ver Loren van Themaat E."/>
            <person name="Brown J.K.M."/>
            <person name="Butcher S.A."/>
            <person name="Gurr S.J."/>
            <person name="Lebrun M.-H."/>
            <person name="Ridout C.J."/>
            <person name="Schulze-Lefert P."/>
            <person name="Talbot N.J."/>
            <person name="Ahmadinejad N."/>
            <person name="Ametz C."/>
            <person name="Barton G.R."/>
            <person name="Benjdia M."/>
            <person name="Bidzinski P."/>
            <person name="Bindschedler L.V."/>
            <person name="Both M."/>
            <person name="Brewer M.T."/>
            <person name="Cadle-Davidson L."/>
            <person name="Cadle-Davidson M.M."/>
            <person name="Collemare J."/>
            <person name="Cramer R."/>
            <person name="Frenkel O."/>
            <person name="Godfrey D."/>
            <person name="Harriman J."/>
            <person name="Hoede C."/>
            <person name="King B.C."/>
            <person name="Klages S."/>
            <person name="Kleemann J."/>
            <person name="Knoll D."/>
            <person name="Koti P.S."/>
            <person name="Kreplak J."/>
            <person name="Lopez-Ruiz F.J."/>
            <person name="Lu X."/>
            <person name="Maekawa T."/>
            <person name="Mahanil S."/>
            <person name="Micali C."/>
            <person name="Milgroom M.G."/>
            <person name="Montana G."/>
            <person name="Noir S."/>
            <person name="O'Connell R.J."/>
            <person name="Oberhaensli S."/>
            <person name="Parlange F."/>
            <person name="Pedersen C."/>
            <person name="Quesneville H."/>
            <person name="Reinhardt R."/>
            <person name="Rott M."/>
            <person name="Sacristan S."/>
            <person name="Schmidt S.M."/>
            <person name="Schoen M."/>
            <person name="Skamnioti P."/>
            <person name="Sommer H."/>
            <person name="Stephens A."/>
            <person name="Takahara H."/>
            <person name="Thordal-Christensen H."/>
            <person name="Vigouroux M."/>
            <person name="Wessling R."/>
            <person name="Wicker T."/>
            <person name="Panstruga R."/>
        </authorList>
    </citation>
    <scope>NUCLEOTIDE SEQUENCE [LARGE SCALE GENOMIC DNA]</scope>
    <source>
        <strain evidence="4">DH14</strain>
    </source>
</reference>
<dbReference type="AlphaFoldDB" id="N1J8Z2"/>
<dbReference type="SUPFAM" id="SSF53933">
    <property type="entry name" value="Microbial ribonucleases"/>
    <property type="match status" value="1"/>
</dbReference>
<dbReference type="GO" id="GO:0004540">
    <property type="term" value="F:RNA nuclease activity"/>
    <property type="evidence" value="ECO:0007669"/>
    <property type="project" value="InterPro"/>
</dbReference>
<protein>
    <submittedName>
        <fullName evidence="4">CSEP0102 putative effector protein</fullName>
    </submittedName>
</protein>
<evidence type="ECO:0000313" key="5">
    <source>
        <dbReference type="Proteomes" id="UP000015441"/>
    </source>
</evidence>
<sequence>MKIQNISCLLTILTTSRLACAYNVFYCGNTAITDEHVRTAYNNALNSAIPGYPRSYKNDDIAYNTTLKIYPLFLNGETRINSSYQCYLAWVGQEIAWGVVIISDMGTQSCERVDFEPFLQLSTIVFG</sequence>
<name>N1J8Z2_BLUG1</name>
<dbReference type="Proteomes" id="UP000015441">
    <property type="component" value="Unassembled WGS sequence"/>
</dbReference>
<keyword evidence="2" id="KW-0378">Hydrolase</keyword>
<organism evidence="4 5">
    <name type="scientific">Blumeria graminis f. sp. hordei (strain DH14)</name>
    <name type="common">Barley powdery mildew</name>
    <name type="synonym">Oidium monilioides f. sp. hordei</name>
    <dbReference type="NCBI Taxonomy" id="546991"/>
    <lineage>
        <taxon>Eukaryota</taxon>
        <taxon>Fungi</taxon>
        <taxon>Dikarya</taxon>
        <taxon>Ascomycota</taxon>
        <taxon>Pezizomycotina</taxon>
        <taxon>Leotiomycetes</taxon>
        <taxon>Erysiphales</taxon>
        <taxon>Erysiphaceae</taxon>
        <taxon>Blumeria</taxon>
        <taxon>Blumeria hordei</taxon>
    </lineage>
</organism>
<evidence type="ECO:0000256" key="3">
    <source>
        <dbReference type="SAM" id="SignalP"/>
    </source>
</evidence>
<gene>
    <name evidence="4" type="ORF">BGHDH14_bgh03443</name>
</gene>